<dbReference type="STRING" id="56216.A0A1A6GMX0"/>
<feature type="non-terminal residue" evidence="1">
    <location>
        <position position="1"/>
    </location>
</feature>
<dbReference type="EMBL" id="LZPO01087196">
    <property type="protein sequence ID" value="OBS66687.1"/>
    <property type="molecule type" value="Genomic_DNA"/>
</dbReference>
<evidence type="ECO:0000313" key="1">
    <source>
        <dbReference type="EMBL" id="OBS66687.1"/>
    </source>
</evidence>
<dbReference type="Proteomes" id="UP000092124">
    <property type="component" value="Unassembled WGS sequence"/>
</dbReference>
<reference evidence="1 2" key="1">
    <citation type="submission" date="2016-06" db="EMBL/GenBank/DDBJ databases">
        <title>The Draft Genome Sequence and Annotation of the Desert Woodrat Neotoma lepida.</title>
        <authorList>
            <person name="Campbell M."/>
            <person name="Oakeson K.F."/>
            <person name="Yandell M."/>
            <person name="Halpert J.R."/>
            <person name="Dearing D."/>
        </authorList>
    </citation>
    <scope>NUCLEOTIDE SEQUENCE [LARGE SCALE GENOMIC DNA]</scope>
    <source>
        <strain evidence="1">417</strain>
        <tissue evidence="1">Liver</tissue>
    </source>
</reference>
<name>A0A1A6GMX0_NEOLE</name>
<dbReference type="Gene3D" id="3.40.20.10">
    <property type="entry name" value="Severin"/>
    <property type="match status" value="1"/>
</dbReference>
<sequence length="90" mass="10212">VSGNTASDVTISDGVIKVFNDMKVHKSLTLEVKKCKKARLFCLNENKKNTILEESKEIWGICGRYATKQGPHYALYDATKNKKEDLVFIF</sequence>
<accession>A0A1A6GMX0</accession>
<dbReference type="AlphaFoldDB" id="A0A1A6GMX0"/>
<gene>
    <name evidence="1" type="ORF">A6R68_04770</name>
</gene>
<keyword evidence="2" id="KW-1185">Reference proteome</keyword>
<dbReference type="SUPFAM" id="SSF55753">
    <property type="entry name" value="Actin depolymerizing proteins"/>
    <property type="match status" value="1"/>
</dbReference>
<organism evidence="1 2">
    <name type="scientific">Neotoma lepida</name>
    <name type="common">Desert woodrat</name>
    <dbReference type="NCBI Taxonomy" id="56216"/>
    <lineage>
        <taxon>Eukaryota</taxon>
        <taxon>Metazoa</taxon>
        <taxon>Chordata</taxon>
        <taxon>Craniata</taxon>
        <taxon>Vertebrata</taxon>
        <taxon>Euteleostomi</taxon>
        <taxon>Mammalia</taxon>
        <taxon>Eutheria</taxon>
        <taxon>Euarchontoglires</taxon>
        <taxon>Glires</taxon>
        <taxon>Rodentia</taxon>
        <taxon>Myomorpha</taxon>
        <taxon>Muroidea</taxon>
        <taxon>Cricetidae</taxon>
        <taxon>Neotominae</taxon>
        <taxon>Neotoma</taxon>
    </lineage>
</organism>
<protein>
    <submittedName>
        <fullName evidence="1">Uncharacterized protein</fullName>
    </submittedName>
</protein>
<comment type="caution">
    <text evidence="1">The sequence shown here is derived from an EMBL/GenBank/DDBJ whole genome shotgun (WGS) entry which is preliminary data.</text>
</comment>
<evidence type="ECO:0000313" key="2">
    <source>
        <dbReference type="Proteomes" id="UP000092124"/>
    </source>
</evidence>
<dbReference type="OrthoDB" id="10249245at2759"/>
<dbReference type="InterPro" id="IPR029006">
    <property type="entry name" value="ADF-H/Gelsolin-like_dom_sf"/>
</dbReference>
<proteinExistence type="predicted"/>